<dbReference type="Proteomes" id="UP000434639">
    <property type="component" value="Unassembled WGS sequence"/>
</dbReference>
<keyword evidence="2" id="KW-1185">Reference proteome</keyword>
<gene>
    <name evidence="1" type="ORF">GKZ89_18405</name>
</gene>
<proteinExistence type="predicted"/>
<sequence>MNEFHRLDITKRVTARISEDLIELYCGKDSIGRLVINEEGKQYELAERFLFEDGRIFKLYERDCGHEQYGEACELGW</sequence>
<name>A0A7X2S7X6_9BACI</name>
<dbReference type="RefSeq" id="WP_155113866.1">
    <property type="nucleotide sequence ID" value="NZ_WMIB01000027.1"/>
</dbReference>
<dbReference type="InterPro" id="IPR020140">
    <property type="entry name" value="Uncharacterised_YusG"/>
</dbReference>
<protein>
    <submittedName>
        <fullName evidence="1">DUF2553 family protein</fullName>
    </submittedName>
</protein>
<dbReference type="OrthoDB" id="2679383at2"/>
<reference evidence="1 2" key="1">
    <citation type="journal article" date="2017" name="Int. J. Syst. Evol. Microbiol.">
        <title>Bacillus mangrovi sp. nov., isolated from a sediment sample from a mangrove forest.</title>
        <authorList>
            <person name="Gupta V."/>
            <person name="Singh P.K."/>
            <person name="Korpole S."/>
            <person name="Tanuku N.R.S."/>
            <person name="Pinnaka A.K."/>
        </authorList>
    </citation>
    <scope>NUCLEOTIDE SEQUENCE [LARGE SCALE GENOMIC DNA]</scope>
    <source>
        <strain evidence="1 2">KCTC 33872</strain>
    </source>
</reference>
<dbReference type="EMBL" id="WMIB01000027">
    <property type="protein sequence ID" value="MTH55369.1"/>
    <property type="molecule type" value="Genomic_DNA"/>
</dbReference>
<accession>A0A7X2S7X6</accession>
<evidence type="ECO:0000313" key="1">
    <source>
        <dbReference type="EMBL" id="MTH55369.1"/>
    </source>
</evidence>
<dbReference type="Pfam" id="PF10830">
    <property type="entry name" value="DUF2553"/>
    <property type="match status" value="1"/>
</dbReference>
<dbReference type="AlphaFoldDB" id="A0A7X2S7X6"/>
<organism evidence="1 2">
    <name type="scientific">Metabacillus mangrovi</name>
    <dbReference type="NCBI Taxonomy" id="1491830"/>
    <lineage>
        <taxon>Bacteria</taxon>
        <taxon>Bacillati</taxon>
        <taxon>Bacillota</taxon>
        <taxon>Bacilli</taxon>
        <taxon>Bacillales</taxon>
        <taxon>Bacillaceae</taxon>
        <taxon>Metabacillus</taxon>
    </lineage>
</organism>
<evidence type="ECO:0000313" key="2">
    <source>
        <dbReference type="Proteomes" id="UP000434639"/>
    </source>
</evidence>
<comment type="caution">
    <text evidence="1">The sequence shown here is derived from an EMBL/GenBank/DDBJ whole genome shotgun (WGS) entry which is preliminary data.</text>
</comment>